<dbReference type="PROSITE" id="PS50122">
    <property type="entry name" value="CHEB"/>
    <property type="match status" value="1"/>
</dbReference>
<comment type="caution">
    <text evidence="6">The sequence shown here is derived from an EMBL/GenBank/DDBJ whole genome shotgun (WGS) entry which is preliminary data.</text>
</comment>
<dbReference type="InterPro" id="IPR035909">
    <property type="entry name" value="CheB_C"/>
</dbReference>
<dbReference type="Proteomes" id="UP000315235">
    <property type="component" value="Unassembled WGS sequence"/>
</dbReference>
<dbReference type="Gene3D" id="3.40.50.180">
    <property type="entry name" value="Methylesterase CheB, C-terminal domain"/>
    <property type="match status" value="1"/>
</dbReference>
<dbReference type="CDD" id="cd16433">
    <property type="entry name" value="CheB"/>
    <property type="match status" value="1"/>
</dbReference>
<evidence type="ECO:0000256" key="3">
    <source>
        <dbReference type="ARBA" id="ARBA00048267"/>
    </source>
</evidence>
<protein>
    <recommendedName>
        <fullName evidence="2">protein-glutamate methylesterase</fullName>
        <ecNumber evidence="2">3.1.1.61</ecNumber>
    </recommendedName>
</protein>
<feature type="active site" evidence="4">
    <location>
        <position position="145"/>
    </location>
</feature>
<dbReference type="PANTHER" id="PTHR42872:SF6">
    <property type="entry name" value="PROTEIN-GLUTAMATE METHYLESTERASE_PROTEIN-GLUTAMINE GLUTAMINASE"/>
    <property type="match status" value="1"/>
</dbReference>
<dbReference type="SUPFAM" id="SSF52738">
    <property type="entry name" value="Methylesterase CheB, C-terminal domain"/>
    <property type="match status" value="1"/>
</dbReference>
<dbReference type="GO" id="GO:0008984">
    <property type="term" value="F:protein-glutamate methylesterase activity"/>
    <property type="evidence" value="ECO:0007669"/>
    <property type="project" value="UniProtKB-EC"/>
</dbReference>
<dbReference type="RefSeq" id="WP_143487993.1">
    <property type="nucleotide sequence ID" value="NZ_VJOY01000005.1"/>
</dbReference>
<keyword evidence="4" id="KW-0145">Chemotaxis</keyword>
<reference evidence="6 7" key="1">
    <citation type="submission" date="2019-07" db="EMBL/GenBank/DDBJ databases">
        <title>Pseudomonas mangiferae sp. nov., isolated from bark of mango tree in Thailand.</title>
        <authorList>
            <person name="Srisuk N."/>
            <person name="Anurat P."/>
        </authorList>
    </citation>
    <scope>NUCLEOTIDE SEQUENCE [LARGE SCALE GENOMIC DNA]</scope>
    <source>
        <strain evidence="6 7">DMKU_BBB3-04</strain>
    </source>
</reference>
<keyword evidence="1 4" id="KW-0378">Hydrolase</keyword>
<feature type="domain" description="CheB-type methylesterase" evidence="5">
    <location>
        <begin position="8"/>
        <end position="198"/>
    </location>
</feature>
<dbReference type="EMBL" id="VJOY01000005">
    <property type="protein sequence ID" value="TRX75250.1"/>
    <property type="molecule type" value="Genomic_DNA"/>
</dbReference>
<feature type="active site" evidence="4">
    <location>
        <position position="25"/>
    </location>
</feature>
<name>A0A553H0H8_9PSED</name>
<evidence type="ECO:0000256" key="1">
    <source>
        <dbReference type="ARBA" id="ARBA00022801"/>
    </source>
</evidence>
<dbReference type="OrthoDB" id="9791760at2"/>
<evidence type="ECO:0000313" key="6">
    <source>
        <dbReference type="EMBL" id="TRX75250.1"/>
    </source>
</evidence>
<organism evidence="6 7">
    <name type="scientific">Pseudomonas mangiferae</name>
    <dbReference type="NCBI Taxonomy" id="2593654"/>
    <lineage>
        <taxon>Bacteria</taxon>
        <taxon>Pseudomonadati</taxon>
        <taxon>Pseudomonadota</taxon>
        <taxon>Gammaproteobacteria</taxon>
        <taxon>Pseudomonadales</taxon>
        <taxon>Pseudomonadaceae</taxon>
        <taxon>Pseudomonas</taxon>
    </lineage>
</organism>
<dbReference type="EC" id="3.1.1.61" evidence="2"/>
<feature type="active site" evidence="4">
    <location>
        <position position="52"/>
    </location>
</feature>
<dbReference type="AlphaFoldDB" id="A0A553H0H8"/>
<dbReference type="GO" id="GO:0006935">
    <property type="term" value="P:chemotaxis"/>
    <property type="evidence" value="ECO:0007669"/>
    <property type="project" value="UniProtKB-UniRule"/>
</dbReference>
<gene>
    <name evidence="6" type="ORF">FM069_09140</name>
</gene>
<keyword evidence="7" id="KW-1185">Reference proteome</keyword>
<evidence type="ECO:0000259" key="5">
    <source>
        <dbReference type="PROSITE" id="PS50122"/>
    </source>
</evidence>
<sequence length="204" mass="22103">MNGSFLDPAPRLADRRFDALVVGASAGGVQAMLELFATLPASYRLPVVVVLHLPEERHSRLAEVFQARVALRVKEAEDKETLSPGVLYFAAPGYHLSIEQDHSFSFSREEPFHFSRPSIDFLFESAADVYGEALAGLLLTGANDDGAAGLAWIKRRGGLTLVQDPADAQVPTMPQAALARHRPDFILPLRAMPSVLAQLDAAPC</sequence>
<evidence type="ECO:0000313" key="7">
    <source>
        <dbReference type="Proteomes" id="UP000315235"/>
    </source>
</evidence>
<dbReference type="Pfam" id="PF01339">
    <property type="entry name" value="CheB_methylest"/>
    <property type="match status" value="1"/>
</dbReference>
<comment type="catalytic activity">
    <reaction evidence="3">
        <text>[protein]-L-glutamate 5-O-methyl ester + H2O = L-glutamyl-[protein] + methanol + H(+)</text>
        <dbReference type="Rhea" id="RHEA:23236"/>
        <dbReference type="Rhea" id="RHEA-COMP:10208"/>
        <dbReference type="Rhea" id="RHEA-COMP:10311"/>
        <dbReference type="ChEBI" id="CHEBI:15377"/>
        <dbReference type="ChEBI" id="CHEBI:15378"/>
        <dbReference type="ChEBI" id="CHEBI:17790"/>
        <dbReference type="ChEBI" id="CHEBI:29973"/>
        <dbReference type="ChEBI" id="CHEBI:82795"/>
        <dbReference type="EC" id="3.1.1.61"/>
    </reaction>
</comment>
<dbReference type="GO" id="GO:0005737">
    <property type="term" value="C:cytoplasm"/>
    <property type="evidence" value="ECO:0007669"/>
    <property type="project" value="InterPro"/>
</dbReference>
<accession>A0A553H0H8</accession>
<evidence type="ECO:0000256" key="2">
    <source>
        <dbReference type="ARBA" id="ARBA00039140"/>
    </source>
</evidence>
<evidence type="ECO:0000256" key="4">
    <source>
        <dbReference type="PROSITE-ProRule" id="PRU00050"/>
    </source>
</evidence>
<dbReference type="GO" id="GO:0000156">
    <property type="term" value="F:phosphorelay response regulator activity"/>
    <property type="evidence" value="ECO:0007669"/>
    <property type="project" value="InterPro"/>
</dbReference>
<dbReference type="PANTHER" id="PTHR42872">
    <property type="entry name" value="PROTEIN-GLUTAMATE METHYLESTERASE/PROTEIN-GLUTAMINE GLUTAMINASE"/>
    <property type="match status" value="1"/>
</dbReference>
<dbReference type="InterPro" id="IPR000673">
    <property type="entry name" value="Sig_transdc_resp-reg_Me-estase"/>
</dbReference>
<proteinExistence type="predicted"/>